<dbReference type="HOGENOM" id="CLU_1223916_0_0_6"/>
<dbReference type="KEGG" id="pin:Ping_2475"/>
<gene>
    <name evidence="1" type="ordered locus">Ping_2475</name>
</gene>
<keyword evidence="2" id="KW-1185">Reference proteome</keyword>
<evidence type="ECO:0000313" key="2">
    <source>
        <dbReference type="Proteomes" id="UP000000639"/>
    </source>
</evidence>
<protein>
    <submittedName>
        <fullName evidence="1">Uncharacterized protein</fullName>
    </submittedName>
</protein>
<dbReference type="OrthoDB" id="6398260at2"/>
<name>A1SXI9_PSYIN</name>
<dbReference type="Proteomes" id="UP000000639">
    <property type="component" value="Chromosome"/>
</dbReference>
<sequence length="226" mass="26785">MNELKTLLTDYLKMHNLTRNTFIQKLGYKNITKGLRRLDAFIEHPKNNVFKAQLCKQLDISIESMDEIINKQMDLIIKDKIKNFTPRIWIKWKKYPLLLMMDDRDLNHIYEIEIPGSLLNLPIKQQLEEVFHLYKQHQLDFYADKFNFKNYTELVSITDSILKKGLYKVWPVNDGFTYHKAFNESYQFNRLGEQINGVNDSNVSEAAWNYTTNKPVVNNVPDVIGY</sequence>
<reference evidence="1 2" key="1">
    <citation type="submission" date="2007-01" db="EMBL/GenBank/DDBJ databases">
        <title>Complete sequence of Psychromonas ingrahamii 37.</title>
        <authorList>
            <consortium name="US DOE Joint Genome Institute"/>
            <person name="Copeland A."/>
            <person name="Lucas S."/>
            <person name="Lapidus A."/>
            <person name="Barry K."/>
            <person name="Detter J.C."/>
            <person name="Glavina del Rio T."/>
            <person name="Hammon N."/>
            <person name="Israni S."/>
            <person name="Dalin E."/>
            <person name="Tice H."/>
            <person name="Pitluck S."/>
            <person name="Thompson L.S."/>
            <person name="Brettin T."/>
            <person name="Bruce D."/>
            <person name="Han C."/>
            <person name="Tapia R."/>
            <person name="Schmutz J."/>
            <person name="Larimer F."/>
            <person name="Land M."/>
            <person name="Hauser L."/>
            <person name="Kyrpides N."/>
            <person name="Ivanova N."/>
            <person name="Staley J."/>
            <person name="Richardson P."/>
        </authorList>
    </citation>
    <scope>NUCLEOTIDE SEQUENCE [LARGE SCALE GENOMIC DNA]</scope>
    <source>
        <strain evidence="1 2">37</strain>
    </source>
</reference>
<dbReference type="AlphaFoldDB" id="A1SXI9"/>
<dbReference type="EMBL" id="CP000510">
    <property type="protein sequence ID" value="ABM04204.1"/>
    <property type="molecule type" value="Genomic_DNA"/>
</dbReference>
<accession>A1SXI9</accession>
<dbReference type="RefSeq" id="WP_011770764.1">
    <property type="nucleotide sequence ID" value="NC_008709.1"/>
</dbReference>
<proteinExistence type="predicted"/>
<evidence type="ECO:0000313" key="1">
    <source>
        <dbReference type="EMBL" id="ABM04204.1"/>
    </source>
</evidence>
<organism evidence="1 2">
    <name type="scientific">Psychromonas ingrahamii (strain DSM 17664 / CCUG 51855 / 37)</name>
    <dbReference type="NCBI Taxonomy" id="357804"/>
    <lineage>
        <taxon>Bacteria</taxon>
        <taxon>Pseudomonadati</taxon>
        <taxon>Pseudomonadota</taxon>
        <taxon>Gammaproteobacteria</taxon>
        <taxon>Alteromonadales</taxon>
        <taxon>Psychromonadaceae</taxon>
        <taxon>Psychromonas</taxon>
    </lineage>
</organism>